<gene>
    <name evidence="2" type="ORF">EVJ58_g11067</name>
</gene>
<evidence type="ECO:0000313" key="2">
    <source>
        <dbReference type="EMBL" id="TFY50394.1"/>
    </source>
</evidence>
<dbReference type="STRING" id="34475.A0A4Y9XJT5"/>
<evidence type="ECO:0000313" key="3">
    <source>
        <dbReference type="Proteomes" id="UP000298390"/>
    </source>
</evidence>
<dbReference type="EMBL" id="SEKV01001521">
    <property type="protein sequence ID" value="TFY50394.1"/>
    <property type="molecule type" value="Genomic_DNA"/>
</dbReference>
<sequence length="338" mass="38603">MDQMLAYDAILFTADERPPHVVPLMTSPLTTPMPNLPEPFLCGRMPHPEMYMDYITEGLGPRSWRFQVIEHLEGMTRKFATPYIVFYPIVSRDGMPFPLNKGVREIQGDNYEEAKAWRGNLVVAKYRDQEYASMMDASMADFPILKNWLLRHEGTQAVIARLLESNSKEADAHLRYRPAAKWTPPPPPPPPRKPPKAIPGASLLIRTRIGVTMNRIPPPKPPPTEIYNGLHSLWAKTGMTANEFREFTNLVENTSDKYLSPRGSIRNQGRQMLSKHYAEVAKLWHHEDKYKDDWPVRLYTKLYLASDDVCIQMVLIPAGRGADYVVPASLTPENTDVY</sequence>
<reference evidence="2 3" key="1">
    <citation type="submission" date="2019-01" db="EMBL/GenBank/DDBJ databases">
        <title>Genome sequencing of the rare red list fungi Fomitopsis rosea.</title>
        <authorList>
            <person name="Buettner E."/>
            <person name="Kellner H."/>
        </authorList>
    </citation>
    <scope>NUCLEOTIDE SEQUENCE [LARGE SCALE GENOMIC DNA]</scope>
    <source>
        <strain evidence="2 3">DSM 105464</strain>
    </source>
</reference>
<accession>A0A4Y9XJT5</accession>
<proteinExistence type="predicted"/>
<dbReference type="Proteomes" id="UP000298390">
    <property type="component" value="Unassembled WGS sequence"/>
</dbReference>
<organism evidence="2 3">
    <name type="scientific">Rhodofomes roseus</name>
    <dbReference type="NCBI Taxonomy" id="34475"/>
    <lineage>
        <taxon>Eukaryota</taxon>
        <taxon>Fungi</taxon>
        <taxon>Dikarya</taxon>
        <taxon>Basidiomycota</taxon>
        <taxon>Agaricomycotina</taxon>
        <taxon>Agaricomycetes</taxon>
        <taxon>Polyporales</taxon>
        <taxon>Rhodofomes</taxon>
    </lineage>
</organism>
<protein>
    <submittedName>
        <fullName evidence="2">Uncharacterized protein</fullName>
    </submittedName>
</protein>
<name>A0A4Y9XJT5_9APHY</name>
<comment type="caution">
    <text evidence="2">The sequence shown here is derived from an EMBL/GenBank/DDBJ whole genome shotgun (WGS) entry which is preliminary data.</text>
</comment>
<feature type="compositionally biased region" description="Pro residues" evidence="1">
    <location>
        <begin position="183"/>
        <end position="192"/>
    </location>
</feature>
<evidence type="ECO:0000256" key="1">
    <source>
        <dbReference type="SAM" id="MobiDB-lite"/>
    </source>
</evidence>
<feature type="region of interest" description="Disordered" evidence="1">
    <location>
        <begin position="177"/>
        <end position="198"/>
    </location>
</feature>
<dbReference type="AlphaFoldDB" id="A0A4Y9XJT5"/>